<feature type="transmembrane region" description="Helical" evidence="2">
    <location>
        <begin position="839"/>
        <end position="857"/>
    </location>
</feature>
<dbReference type="PANTHER" id="PTHR10098">
    <property type="entry name" value="RAPSYN-RELATED"/>
    <property type="match status" value="1"/>
</dbReference>
<dbReference type="KEGG" id="oni:Osc7112_2100"/>
<dbReference type="PANTHER" id="PTHR10098:SF108">
    <property type="entry name" value="TETRATRICOPEPTIDE REPEAT PROTEIN 28"/>
    <property type="match status" value="1"/>
</dbReference>
<feature type="repeat" description="TPR" evidence="1">
    <location>
        <begin position="319"/>
        <end position="352"/>
    </location>
</feature>
<gene>
    <name evidence="4" type="ORF">Osc7112_2100</name>
</gene>
<dbReference type="SUPFAM" id="SSF48452">
    <property type="entry name" value="TPR-like"/>
    <property type="match status" value="3"/>
</dbReference>
<dbReference type="Pfam" id="PF12770">
    <property type="entry name" value="CHAT"/>
    <property type="match status" value="1"/>
</dbReference>
<feature type="repeat" description="TPR" evidence="1">
    <location>
        <begin position="239"/>
        <end position="272"/>
    </location>
</feature>
<dbReference type="Gene3D" id="1.25.40.10">
    <property type="entry name" value="Tetratricopeptide repeat domain"/>
    <property type="match status" value="3"/>
</dbReference>
<keyword evidence="1" id="KW-0802">TPR repeat</keyword>
<evidence type="ECO:0000313" key="4">
    <source>
        <dbReference type="EMBL" id="AFZ06569.1"/>
    </source>
</evidence>
<dbReference type="eggNOG" id="COG0457">
    <property type="taxonomic scope" value="Bacteria"/>
</dbReference>
<dbReference type="eggNOG" id="COG4995">
    <property type="taxonomic scope" value="Bacteria"/>
</dbReference>
<dbReference type="InterPro" id="IPR023378">
    <property type="entry name" value="YheA/YmcA-like_dom_sf"/>
</dbReference>
<feature type="domain" description="CHAT" evidence="3">
    <location>
        <begin position="755"/>
        <end position="1076"/>
    </location>
</feature>
<organism evidence="4 5">
    <name type="scientific">Phormidium nigroviride PCC 7112</name>
    <dbReference type="NCBI Taxonomy" id="179408"/>
    <lineage>
        <taxon>Bacteria</taxon>
        <taxon>Bacillati</taxon>
        <taxon>Cyanobacteriota</taxon>
        <taxon>Cyanophyceae</taxon>
        <taxon>Oscillatoriophycideae</taxon>
        <taxon>Oscillatoriales</taxon>
        <taxon>Oscillatoriaceae</taxon>
        <taxon>Phormidium</taxon>
    </lineage>
</organism>
<dbReference type="Proteomes" id="UP000010478">
    <property type="component" value="Chromosome"/>
</dbReference>
<dbReference type="Pfam" id="PF00515">
    <property type="entry name" value="TPR_1"/>
    <property type="match status" value="1"/>
</dbReference>
<evidence type="ECO:0000256" key="1">
    <source>
        <dbReference type="PROSITE-ProRule" id="PRU00339"/>
    </source>
</evidence>
<feature type="repeat" description="TPR" evidence="1">
    <location>
        <begin position="199"/>
        <end position="232"/>
    </location>
</feature>
<dbReference type="InterPro" id="IPR019734">
    <property type="entry name" value="TPR_rpt"/>
</dbReference>
<keyword evidence="2" id="KW-0472">Membrane</keyword>
<dbReference type="AlphaFoldDB" id="K9VGE1"/>
<dbReference type="Pfam" id="PF13374">
    <property type="entry name" value="TPR_10"/>
    <property type="match status" value="1"/>
</dbReference>
<dbReference type="SUPFAM" id="SSF158622">
    <property type="entry name" value="YheA/YmcA-like"/>
    <property type="match status" value="1"/>
</dbReference>
<proteinExistence type="predicted"/>
<dbReference type="STRING" id="179408.Osc7112_2100"/>
<dbReference type="InterPro" id="IPR024983">
    <property type="entry name" value="CHAT_dom"/>
</dbReference>
<dbReference type="RefSeq" id="WP_015175874.1">
    <property type="nucleotide sequence ID" value="NC_019729.1"/>
</dbReference>
<reference evidence="4 5" key="1">
    <citation type="submission" date="2012-05" db="EMBL/GenBank/DDBJ databases">
        <title>Finished chromosome of genome of Oscillatoria sp. PCC 7112.</title>
        <authorList>
            <consortium name="US DOE Joint Genome Institute"/>
            <person name="Gugger M."/>
            <person name="Coursin T."/>
            <person name="Rippka R."/>
            <person name="Tandeau De Marsac N."/>
            <person name="Huntemann M."/>
            <person name="Wei C.-L."/>
            <person name="Han J."/>
            <person name="Detter J.C."/>
            <person name="Han C."/>
            <person name="Tapia R."/>
            <person name="Davenport K."/>
            <person name="Daligault H."/>
            <person name="Erkkila T."/>
            <person name="Gu W."/>
            <person name="Munk A.C.C."/>
            <person name="Teshima H."/>
            <person name="Xu Y."/>
            <person name="Chain P."/>
            <person name="Chen A."/>
            <person name="Krypides N."/>
            <person name="Mavromatis K."/>
            <person name="Markowitz V."/>
            <person name="Szeto E."/>
            <person name="Ivanova N."/>
            <person name="Mikhailova N."/>
            <person name="Ovchinnikova G."/>
            <person name="Pagani I."/>
            <person name="Pati A."/>
            <person name="Goodwin L."/>
            <person name="Peters L."/>
            <person name="Pitluck S."/>
            <person name="Woyke T."/>
            <person name="Kerfeld C."/>
        </authorList>
    </citation>
    <scope>NUCLEOTIDE SEQUENCE [LARGE SCALE GENOMIC DNA]</scope>
    <source>
        <strain evidence="4 5">PCC 7112</strain>
    </source>
</reference>
<feature type="repeat" description="TPR" evidence="1">
    <location>
        <begin position="399"/>
        <end position="432"/>
    </location>
</feature>
<name>K9VGE1_9CYAN</name>
<dbReference type="SMART" id="SM00028">
    <property type="entry name" value="TPR"/>
    <property type="match status" value="12"/>
</dbReference>
<feature type="repeat" description="TPR" evidence="1">
    <location>
        <begin position="119"/>
        <end position="152"/>
    </location>
</feature>
<dbReference type="Pfam" id="PF13424">
    <property type="entry name" value="TPR_12"/>
    <property type="match status" value="5"/>
</dbReference>
<feature type="repeat" description="TPR" evidence="1">
    <location>
        <begin position="79"/>
        <end position="112"/>
    </location>
</feature>
<dbReference type="HOGENOM" id="CLU_002404_0_1_3"/>
<accession>K9VGE1</accession>
<feature type="repeat" description="TPR" evidence="1">
    <location>
        <begin position="439"/>
        <end position="472"/>
    </location>
</feature>
<dbReference type="PROSITE" id="PS50005">
    <property type="entry name" value="TPR"/>
    <property type="match status" value="10"/>
</dbReference>
<evidence type="ECO:0000259" key="3">
    <source>
        <dbReference type="Pfam" id="PF12770"/>
    </source>
</evidence>
<feature type="repeat" description="TPR" evidence="1">
    <location>
        <begin position="159"/>
        <end position="192"/>
    </location>
</feature>
<protein>
    <submittedName>
        <fullName evidence="4">Tetratricopeptide TPR_1 repeat-containing protein</fullName>
    </submittedName>
</protein>
<keyword evidence="2" id="KW-0812">Transmembrane</keyword>
<dbReference type="InterPro" id="IPR011990">
    <property type="entry name" value="TPR-like_helical_dom_sf"/>
</dbReference>
<evidence type="ECO:0000313" key="5">
    <source>
        <dbReference type="Proteomes" id="UP000010478"/>
    </source>
</evidence>
<dbReference type="PATRIC" id="fig|179408.3.peg.2566"/>
<sequence precursor="true">MKRILGSILALGIGLSPLTLPLMVEPSWGQTQNSQRQQLEQLFVQAMQQSKQGQSLKSIETWQRVIPIARQVKDRKIEARALLMLGFNYNKIGQPQKALEYYKQALPIFKVVGDRSWEAISLNNIGEVYRNIGEPQKALEYYNQALPILKALGDRAGVATALNNIGWVYHSIGERQKALDYFNQALPISRELGDRAGIATTLSNIGGVYEKIGQSEKALDYYKQALPISREVGDRVGVAVTLNNIGAVYDSIGERQKALDYYNQALPIRKEVGDRAGEATTLNNIGLVYDSIGQPQKALDYYNQALSISKAVNDRAGVAKKLNNIGAVYRSIGQPQEALKSYNQALPIFKDIGDRPEEATTLNNIGLVYETTGEPLKALEYYNQALAISREVGNRAGEATTLNNIGAVYFRIGQPQKALDYFNQVLPILKAVGDRAVEATTLNNIGRVYRSIGQPQKALDYYNQALPIIKDVGDRAVEAITLNNIGVVYRDTKRPTEAIEKLEESVEITLEMRGGLQRENRQNFLEIQTARAVALVDLLIEQNQPDRAYEWINRVTTAELADYTRLIDAKVANPEAQKAIDDWNQKNQQLQFLRQQLQQNFSQERSRQMRDLEAKVNKQAEDISRNFPVVAELFETKPADIDQLKKNMPSGTVIIHPVLLTEFNKIAIFVITKDKLTVTQKNINLLELKRFMQKPEFKKLIQEEEFKKRIKKLGFDPDRIPDRIRVSNSFSEISLVLLTGYGVQLENRNDTNYLETSQKLYDILIRPVEDKILTASHTQLSIIAPNELRYLPFETLYDSQTDNYLIEKYPVNYLTRISTRSWQDRTQVELISPLKNIPYIPAIAVIATIGGLGFLVFRKFGIVAAGVLVVIASGTTFWLISSRTASVLAIGNPKPIEPYALEGSEAEVKEVSKIIAGSKFYIRQDATLDTFKTQALRFPFLHLATHGCFQQEGCKNLNMKANTILFADQEYDIADAALLGLQNTELLALSACQTAKETDLNGQQISGVAYVFERAGAKAVIASLWIAPDTKTKEIAIQFYQNIKKGKSKSEAMRQAKLSQIKSHPFFWSPLILIGDGQ</sequence>
<feature type="repeat" description="TPR" evidence="1">
    <location>
        <begin position="359"/>
        <end position="392"/>
    </location>
</feature>
<keyword evidence="2" id="KW-1133">Transmembrane helix</keyword>
<evidence type="ECO:0000256" key="2">
    <source>
        <dbReference type="SAM" id="Phobius"/>
    </source>
</evidence>
<feature type="repeat" description="TPR" evidence="1">
    <location>
        <begin position="279"/>
        <end position="312"/>
    </location>
</feature>
<dbReference type="EMBL" id="CP003614">
    <property type="protein sequence ID" value="AFZ06569.1"/>
    <property type="molecule type" value="Genomic_DNA"/>
</dbReference>
<feature type="transmembrane region" description="Helical" evidence="2">
    <location>
        <begin position="862"/>
        <end position="880"/>
    </location>
</feature>
<keyword evidence="5" id="KW-1185">Reference proteome</keyword>
<dbReference type="OrthoDB" id="434769at2"/>